<evidence type="ECO:0000313" key="2">
    <source>
        <dbReference type="Proteomes" id="UP000828941"/>
    </source>
</evidence>
<reference evidence="1 2" key="1">
    <citation type="journal article" date="2022" name="DNA Res.">
        <title>Chromosomal-level genome assembly of the orchid tree Bauhinia variegata (Leguminosae; Cercidoideae) supports the allotetraploid origin hypothesis of Bauhinia.</title>
        <authorList>
            <person name="Zhong Y."/>
            <person name="Chen Y."/>
            <person name="Zheng D."/>
            <person name="Pang J."/>
            <person name="Liu Y."/>
            <person name="Luo S."/>
            <person name="Meng S."/>
            <person name="Qian L."/>
            <person name="Wei D."/>
            <person name="Dai S."/>
            <person name="Zhou R."/>
        </authorList>
    </citation>
    <scope>NUCLEOTIDE SEQUENCE [LARGE SCALE GENOMIC DNA]</scope>
    <source>
        <strain evidence="1">BV-YZ2020</strain>
    </source>
</reference>
<keyword evidence="2" id="KW-1185">Reference proteome</keyword>
<sequence length="70" mass="7587">MRNGTVGTVHKSENAPWPEMVVVARGGAAVEEDAIAEELFALPTKRCVLRTGALFNSQVRKFDGRSVVLC</sequence>
<organism evidence="1 2">
    <name type="scientific">Bauhinia variegata</name>
    <name type="common">Purple orchid tree</name>
    <name type="synonym">Phanera variegata</name>
    <dbReference type="NCBI Taxonomy" id="167791"/>
    <lineage>
        <taxon>Eukaryota</taxon>
        <taxon>Viridiplantae</taxon>
        <taxon>Streptophyta</taxon>
        <taxon>Embryophyta</taxon>
        <taxon>Tracheophyta</taxon>
        <taxon>Spermatophyta</taxon>
        <taxon>Magnoliopsida</taxon>
        <taxon>eudicotyledons</taxon>
        <taxon>Gunneridae</taxon>
        <taxon>Pentapetalae</taxon>
        <taxon>rosids</taxon>
        <taxon>fabids</taxon>
        <taxon>Fabales</taxon>
        <taxon>Fabaceae</taxon>
        <taxon>Cercidoideae</taxon>
        <taxon>Cercideae</taxon>
        <taxon>Bauhiniinae</taxon>
        <taxon>Bauhinia</taxon>
    </lineage>
</organism>
<dbReference type="Proteomes" id="UP000828941">
    <property type="component" value="Chromosome 10"/>
</dbReference>
<protein>
    <submittedName>
        <fullName evidence="1">Uncharacterized protein</fullName>
    </submittedName>
</protein>
<comment type="caution">
    <text evidence="1">The sequence shown here is derived from an EMBL/GenBank/DDBJ whole genome shotgun (WGS) entry which is preliminary data.</text>
</comment>
<accession>A0ACB9LZD5</accession>
<name>A0ACB9LZD5_BAUVA</name>
<evidence type="ECO:0000313" key="1">
    <source>
        <dbReference type="EMBL" id="KAI4317095.1"/>
    </source>
</evidence>
<proteinExistence type="predicted"/>
<dbReference type="EMBL" id="CM039435">
    <property type="protein sequence ID" value="KAI4317095.1"/>
    <property type="molecule type" value="Genomic_DNA"/>
</dbReference>
<gene>
    <name evidence="1" type="ORF">L6164_025001</name>
</gene>